<dbReference type="GO" id="GO:0007018">
    <property type="term" value="P:microtubule-based movement"/>
    <property type="evidence" value="ECO:0007669"/>
    <property type="project" value="InterPro"/>
</dbReference>
<dbReference type="EMBL" id="CAJPEX010012536">
    <property type="protein sequence ID" value="CAG0925364.1"/>
    <property type="molecule type" value="Genomic_DNA"/>
</dbReference>
<name>A0A7R9GJU7_9CRUS</name>
<dbReference type="GO" id="GO:0051959">
    <property type="term" value="F:dynein light intermediate chain binding"/>
    <property type="evidence" value="ECO:0007669"/>
    <property type="project" value="InterPro"/>
</dbReference>
<dbReference type="PANTHER" id="PTHR45703:SF22">
    <property type="entry name" value="DYNEIN CYTOPLASMIC 2 HEAVY CHAIN 1"/>
    <property type="match status" value="1"/>
</dbReference>
<protein>
    <submittedName>
        <fullName evidence="3">Uncharacterized protein</fullName>
    </submittedName>
</protein>
<keyword evidence="4" id="KW-1185">Reference proteome</keyword>
<dbReference type="EMBL" id="OA894573">
    <property type="protein sequence ID" value="CAD7285212.1"/>
    <property type="molecule type" value="Genomic_DNA"/>
</dbReference>
<evidence type="ECO:0000259" key="1">
    <source>
        <dbReference type="Pfam" id="PF12781"/>
    </source>
</evidence>
<dbReference type="Proteomes" id="UP000678499">
    <property type="component" value="Unassembled WGS sequence"/>
</dbReference>
<organism evidence="3">
    <name type="scientific">Notodromas monacha</name>
    <dbReference type="NCBI Taxonomy" id="399045"/>
    <lineage>
        <taxon>Eukaryota</taxon>
        <taxon>Metazoa</taxon>
        <taxon>Ecdysozoa</taxon>
        <taxon>Arthropoda</taxon>
        <taxon>Crustacea</taxon>
        <taxon>Oligostraca</taxon>
        <taxon>Ostracoda</taxon>
        <taxon>Podocopa</taxon>
        <taxon>Podocopida</taxon>
        <taxon>Cypridocopina</taxon>
        <taxon>Cypridoidea</taxon>
        <taxon>Cyprididae</taxon>
        <taxon>Notodromas</taxon>
    </lineage>
</organism>
<dbReference type="PANTHER" id="PTHR45703">
    <property type="entry name" value="DYNEIN HEAVY CHAIN"/>
    <property type="match status" value="1"/>
</dbReference>
<accession>A0A7R9GJU7</accession>
<dbReference type="InterPro" id="IPR041658">
    <property type="entry name" value="AAA_lid_11"/>
</dbReference>
<dbReference type="GO" id="GO:0045505">
    <property type="term" value="F:dynein intermediate chain binding"/>
    <property type="evidence" value="ECO:0007669"/>
    <property type="project" value="InterPro"/>
</dbReference>
<dbReference type="GO" id="GO:0030286">
    <property type="term" value="C:dynein complex"/>
    <property type="evidence" value="ECO:0007669"/>
    <property type="project" value="InterPro"/>
</dbReference>
<dbReference type="InterPro" id="IPR035706">
    <property type="entry name" value="AAA_9"/>
</dbReference>
<reference evidence="3" key="1">
    <citation type="submission" date="2020-11" db="EMBL/GenBank/DDBJ databases">
        <authorList>
            <person name="Tran Van P."/>
        </authorList>
    </citation>
    <scope>NUCLEOTIDE SEQUENCE</scope>
</reference>
<dbReference type="Pfam" id="PF18198">
    <property type="entry name" value="AAA_lid_11"/>
    <property type="match status" value="1"/>
</dbReference>
<feature type="domain" description="Dynein heavy chain AAA lid" evidence="2">
    <location>
        <begin position="193"/>
        <end position="281"/>
    </location>
</feature>
<dbReference type="Gene3D" id="1.10.8.1220">
    <property type="match status" value="1"/>
</dbReference>
<evidence type="ECO:0000313" key="3">
    <source>
        <dbReference type="EMBL" id="CAD7285212.1"/>
    </source>
</evidence>
<dbReference type="Gene3D" id="6.10.140.1060">
    <property type="match status" value="1"/>
</dbReference>
<evidence type="ECO:0000313" key="4">
    <source>
        <dbReference type="Proteomes" id="UP000678499"/>
    </source>
</evidence>
<dbReference type="OrthoDB" id="6424585at2759"/>
<evidence type="ECO:0000259" key="2">
    <source>
        <dbReference type="Pfam" id="PF18198"/>
    </source>
</evidence>
<dbReference type="Pfam" id="PF12781">
    <property type="entry name" value="AAA_9"/>
    <property type="match status" value="1"/>
</dbReference>
<dbReference type="InterPro" id="IPR026983">
    <property type="entry name" value="DHC"/>
</dbReference>
<proteinExistence type="predicted"/>
<feature type="non-terminal residue" evidence="3">
    <location>
        <position position="1"/>
    </location>
</feature>
<feature type="domain" description="Dynein heavy chain ATP-binding dynein motor region" evidence="1">
    <location>
        <begin position="2"/>
        <end position="43"/>
    </location>
</feature>
<sequence length="281" mass="32133">MKVSLLQMEDTVLEKLAKSKGDILSDHELLSSLTEMKASAEKISKNLTESVGLQASLEAERNTYLPLAETGANLYFVIQDLLKMNNMYRFSLGCFTELFQKALQTGDKSTGNTEQRVEGLKHSLLVLVYHYVSQSLYKKDRTMFALHLAHGMKPEMFHNQAPAGVKRNLIRTYEGWNREMNGRLGSSVLRARSLAALAWFNAVVQERRSYIPQGWTKYYEFSSADQRCGVDILDRVLTEAQRGRRGVKWEFIHELYLNAVYGGRVESSYDLQVMASYLQDY</sequence>
<dbReference type="FunFam" id="1.10.8.1220:FF:000003">
    <property type="entry name" value="Dynein cytoplasmic 2 heavy chain 1"/>
    <property type="match status" value="1"/>
</dbReference>
<dbReference type="InterPro" id="IPR042219">
    <property type="entry name" value="AAA_lid_11_sf"/>
</dbReference>
<gene>
    <name evidence="3" type="ORF">NMOB1V02_LOCUS12814</name>
</gene>
<dbReference type="Gene3D" id="1.10.8.720">
    <property type="entry name" value="Region D6 of dynein motor"/>
    <property type="match status" value="1"/>
</dbReference>
<dbReference type="AlphaFoldDB" id="A0A7R9GJU7"/>